<evidence type="ECO:0000313" key="4">
    <source>
        <dbReference type="EMBL" id="CEM50373.1"/>
    </source>
</evidence>
<feature type="compositionally biased region" description="Polar residues" evidence="2">
    <location>
        <begin position="732"/>
        <end position="742"/>
    </location>
</feature>
<feature type="region of interest" description="Disordered" evidence="2">
    <location>
        <begin position="1188"/>
        <end position="1260"/>
    </location>
</feature>
<feature type="compositionally biased region" description="Polar residues" evidence="2">
    <location>
        <begin position="829"/>
        <end position="848"/>
    </location>
</feature>
<dbReference type="Gene3D" id="1.10.472.80">
    <property type="entry name" value="Ypt/Rab-GAP domain of gyp1p, domain 3"/>
    <property type="match status" value="1"/>
</dbReference>
<feature type="compositionally biased region" description="Pro residues" evidence="2">
    <location>
        <begin position="185"/>
        <end position="202"/>
    </location>
</feature>
<feature type="region of interest" description="Disordered" evidence="2">
    <location>
        <begin position="1590"/>
        <end position="1625"/>
    </location>
</feature>
<feature type="compositionally biased region" description="Pro residues" evidence="2">
    <location>
        <begin position="148"/>
        <end position="157"/>
    </location>
</feature>
<keyword evidence="1" id="KW-0175">Coiled coil</keyword>
<dbReference type="SUPFAM" id="SSF47923">
    <property type="entry name" value="Ypt/Rab-GAP domain of gyp1p"/>
    <property type="match status" value="2"/>
</dbReference>
<name>A0A0G4I0P0_9ALVE</name>
<sequence>MFPFNFSKSKSKGGSTDRKSSRKLVVSSAPPPSFQLNLAAPQSRQPDRERVPARLESNELYDFDEAVPEDPEAVQRLTVERHSSPTRPPAVSPRPLSASHEGPPGRHEPLSSKVKDTRTAQHESSSASVDTPPAPLPPVSDPHRTRKPPSPPPPSSSPPQTVQTPPTHPRHPPAASSTNKAEVPLPEPISSPQKGPDPPPPVSADEPLRPVLDAIALQSVGADAEDEDEMPGGGPETCVTQVIPRGGMAATFRGSRKTAVSMIPPLFVAEGGANEKGKRGEDSPLGEVEKENVSIPNELLQIIVCTWLSVVEVARLSCVSVAGWKLIRLDKWMRKCVMRGGARGHRRRFWMNYCAEVPRLQVAVAAELRWFSRKSSLAEGRERGGAGPSLEGEGEGGGEKKEDERGQHDGGTPRLHQEDEQGVRKLGEDVFEFLASLPLSESREDEIRRDVGRTFPKHPKFREKGGEGQRGLYKILHALVTLDRAVGYCQGMNFLVAGLMLELPSPCEAFWVCLAVLRHFDYLLLFAPGVPLLSCRLFQFSQVIREHLPKLWDHLQRLTLNGDFFAHQWFMTLFAYSVEPPALQLLWDAFFLCGWKALFRAGTALLKAAEGELLQRDMEGILSFVQKMRAERQNFISHRERSGGAGGASSGVGGGQLLSEAEEAATVEAEGLLLLQEMEEVRISNHRLEEAAVQYQIAKFEGLLEALPETLYLKLSVKGEKDKEKEMGALSALQNQSKTWNAGSGSGGGGEPLRGWVSLQPRSLPPISSSSLRSRQGGSLRDRLRGPRGTLLSRASSALAVSADSASERIGREQKQKTHKEKSVAPSRSLHTSSLSPQRPADTRQQPSPHLAKSETAPPKGPSPSPAALMVPPSDSGGDVLPSPQQPNKNNRKERGSGGLRSSLLAALRSPRHALSGPLEGEFEIEEPPEKLLYVDMLSLVVRNRPMEGTPYFDSVRRNRRCVNLSALRKRTMTAAAGTSRLPARRPSLAPAIVSRQSTLRAVNEGCDVSPKSIGEAGGGGEVALVRLPSEVVTADGTRVAFPWDGPPSPETAPDKTRTACPCKDCVTQYINALGEAAGAMFDESGAGSLSASAKGRSGKWKSISPSKMALLLGGRLPEGADPSSLTPVVEQAAAGLEKARTLQIFRSLGVPLPPEVSSVVAFDATPMEHRGPAALVEAVPNLRTGLTRSTSSLGRGASGTFASQPSVEFAHASGSQSQRRADRQQQQQQLRERSRTADNTPLSRLLTEGPGSPSNSPTSVLTRVLQSAADVSSGKDHQEEFALLPNCSAQSFEAAAGRPRNATAPPLSSPGGGGENRQRPRVSFPSFLGGLLSPMQTQQPSDGKSRSRAQKEVGAEREMSEEVEVEVDMGVSTVEEDQRDSLDPQKIPSLSTAAITPVASPEVPQTRPPSSLAARFASLWSGAKSQQAPMQIAEEVDEGGDSFRRSSAPAVYEPETAVAAVVAAAAAAKGGAGDSAVPCSDPQSVTASQPDPALPMPFTSRVGGGPKGRYLVLKLADVADAKQKLAATELQTLGDVRELSAKIASAEKQLKGADREAEVRRRRAASTAFELQEAVDRKHALADTLKVVVHPETSQGDAPGAGGRKQQQERRGGTKGEGKRGEQEVITACLAKVIESEKAVDKYKTAHRDAERRAKEASEHASECREVKDRYIATLHLLVSLREESRREVVASLLEGAQWSRHPPPEAAPPPADSGGDASNGHSPSGKGGTGGTGECGTRGSGAERETPGHSPAELAETGAAQTPNSTSSPVSQSEKGRVSAGQVMRMGGGRRGSRVVQWLAEDFTPIKAPLLVPQILSSLSASLDR</sequence>
<evidence type="ECO:0000256" key="1">
    <source>
        <dbReference type="SAM" id="Coils"/>
    </source>
</evidence>
<gene>
    <name evidence="4" type="ORF">Cvel_1626</name>
</gene>
<dbReference type="Gene3D" id="1.10.8.270">
    <property type="entry name" value="putative rabgap domain of human tbc1 domain family member 14 like domains"/>
    <property type="match status" value="1"/>
</dbReference>
<feature type="region of interest" description="Disordered" evidence="2">
    <location>
        <begin position="1"/>
        <end position="207"/>
    </location>
</feature>
<feature type="compositionally biased region" description="Basic and acidic residues" evidence="2">
    <location>
        <begin position="806"/>
        <end position="816"/>
    </location>
</feature>
<feature type="region of interest" description="Disordered" evidence="2">
    <location>
        <begin position="379"/>
        <end position="421"/>
    </location>
</feature>
<dbReference type="PANTHER" id="PTHR47219">
    <property type="entry name" value="RAB GTPASE-ACTIVATING PROTEIN 1-LIKE"/>
    <property type="match status" value="1"/>
</dbReference>
<feature type="compositionally biased region" description="Low complexity" evidence="2">
    <location>
        <begin position="791"/>
        <end position="805"/>
    </location>
</feature>
<feature type="compositionally biased region" description="Gly residues" evidence="2">
    <location>
        <begin position="1727"/>
        <end position="1741"/>
    </location>
</feature>
<evidence type="ECO:0000259" key="3">
    <source>
        <dbReference type="PROSITE" id="PS50086"/>
    </source>
</evidence>
<feature type="compositionally biased region" description="Basic and acidic residues" evidence="2">
    <location>
        <begin position="103"/>
        <end position="121"/>
    </location>
</feature>
<feature type="region of interest" description="Disordered" evidence="2">
    <location>
        <begin position="1472"/>
        <end position="1502"/>
    </location>
</feature>
<feature type="compositionally biased region" description="Basic and acidic residues" evidence="2">
    <location>
        <begin position="45"/>
        <end position="57"/>
    </location>
</feature>
<protein>
    <recommendedName>
        <fullName evidence="3">Rab-GAP TBC domain-containing protein</fullName>
    </recommendedName>
</protein>
<feature type="compositionally biased region" description="Basic and acidic residues" evidence="2">
    <location>
        <begin position="1607"/>
        <end position="1624"/>
    </location>
</feature>
<dbReference type="PANTHER" id="PTHR47219:SF9">
    <property type="entry name" value="GTPASE ACTIVATING PROTEIN AND CENTROSOME-ASSOCIATED, ISOFORM B"/>
    <property type="match status" value="1"/>
</dbReference>
<organism evidence="4">
    <name type="scientific">Chromera velia CCMP2878</name>
    <dbReference type="NCBI Taxonomy" id="1169474"/>
    <lineage>
        <taxon>Eukaryota</taxon>
        <taxon>Sar</taxon>
        <taxon>Alveolata</taxon>
        <taxon>Colpodellida</taxon>
        <taxon>Chromeraceae</taxon>
        <taxon>Chromera</taxon>
    </lineage>
</organism>
<feature type="compositionally biased region" description="Low complexity" evidence="2">
    <location>
        <begin position="758"/>
        <end position="779"/>
    </location>
</feature>
<feature type="region of interest" description="Disordered" evidence="2">
    <location>
        <begin position="1641"/>
        <end position="1668"/>
    </location>
</feature>
<dbReference type="InterPro" id="IPR035969">
    <property type="entry name" value="Rab-GAP_TBC_sf"/>
</dbReference>
<dbReference type="EMBL" id="CDMZ01004645">
    <property type="protein sequence ID" value="CEM50373.1"/>
    <property type="molecule type" value="Genomic_DNA"/>
</dbReference>
<dbReference type="InterPro" id="IPR000195">
    <property type="entry name" value="Rab-GAP-TBC_dom"/>
</dbReference>
<feature type="compositionally biased region" description="Polar residues" evidence="2">
    <location>
        <begin position="34"/>
        <end position="44"/>
    </location>
</feature>
<dbReference type="GO" id="GO:0031267">
    <property type="term" value="F:small GTPase binding"/>
    <property type="evidence" value="ECO:0007669"/>
    <property type="project" value="TreeGrafter"/>
</dbReference>
<feature type="compositionally biased region" description="Basic and acidic residues" evidence="2">
    <location>
        <begin position="397"/>
        <end position="408"/>
    </location>
</feature>
<dbReference type="PROSITE" id="PS50086">
    <property type="entry name" value="TBC_RABGAP"/>
    <property type="match status" value="1"/>
</dbReference>
<feature type="compositionally biased region" description="Low complexity" evidence="2">
    <location>
        <begin position="1214"/>
        <end position="1230"/>
    </location>
</feature>
<evidence type="ECO:0000256" key="2">
    <source>
        <dbReference type="SAM" id="MobiDB-lite"/>
    </source>
</evidence>
<proteinExistence type="predicted"/>
<dbReference type="VEuPathDB" id="CryptoDB:Cvel_1626"/>
<dbReference type="SMART" id="SM00164">
    <property type="entry name" value="TBC"/>
    <property type="match status" value="1"/>
</dbReference>
<feature type="compositionally biased region" description="Basic and acidic residues" evidence="2">
    <location>
        <begin position="1344"/>
        <end position="1361"/>
    </location>
</feature>
<dbReference type="Pfam" id="PF00566">
    <property type="entry name" value="RabGAP-TBC"/>
    <property type="match status" value="1"/>
</dbReference>
<dbReference type="InterPro" id="IPR050302">
    <property type="entry name" value="Rab_GAP_TBC_domain"/>
</dbReference>
<accession>A0A0G4I0P0</accession>
<feature type="region of interest" description="Disordered" evidence="2">
    <location>
        <begin position="1295"/>
        <end position="1412"/>
    </location>
</feature>
<feature type="coiled-coil region" evidence="1">
    <location>
        <begin position="1537"/>
        <end position="1564"/>
    </location>
</feature>
<reference evidence="4" key="1">
    <citation type="submission" date="2014-11" db="EMBL/GenBank/DDBJ databases">
        <authorList>
            <person name="Otto D Thomas"/>
            <person name="Naeem Raeece"/>
        </authorList>
    </citation>
    <scope>NUCLEOTIDE SEQUENCE</scope>
</reference>
<feature type="region of interest" description="Disordered" evidence="2">
    <location>
        <begin position="1700"/>
        <end position="1794"/>
    </location>
</feature>
<feature type="compositionally biased region" description="Acidic residues" evidence="2">
    <location>
        <begin position="59"/>
        <end position="72"/>
    </location>
</feature>
<feature type="region of interest" description="Disordered" evidence="2">
    <location>
        <begin position="1039"/>
        <end position="1058"/>
    </location>
</feature>
<feature type="compositionally biased region" description="Polar residues" evidence="2">
    <location>
        <begin position="1761"/>
        <end position="1775"/>
    </location>
</feature>
<feature type="domain" description="Rab-GAP TBC" evidence="3">
    <location>
        <begin position="421"/>
        <end position="594"/>
    </location>
</feature>
<dbReference type="GO" id="GO:0005096">
    <property type="term" value="F:GTPase activator activity"/>
    <property type="evidence" value="ECO:0007669"/>
    <property type="project" value="TreeGrafter"/>
</dbReference>
<feature type="region of interest" description="Disordered" evidence="2">
    <location>
        <begin position="732"/>
        <end position="899"/>
    </location>
</feature>